<evidence type="ECO:0000256" key="1">
    <source>
        <dbReference type="SAM" id="MobiDB-lite"/>
    </source>
</evidence>
<evidence type="ECO:0000256" key="2">
    <source>
        <dbReference type="SAM" id="Phobius"/>
    </source>
</evidence>
<protein>
    <submittedName>
        <fullName evidence="3">Uncharacterized protein</fullName>
    </submittedName>
</protein>
<feature type="transmembrane region" description="Helical" evidence="2">
    <location>
        <begin position="42"/>
        <end position="60"/>
    </location>
</feature>
<feature type="region of interest" description="Disordered" evidence="1">
    <location>
        <begin position="69"/>
        <end position="108"/>
    </location>
</feature>
<keyword evidence="2" id="KW-0812">Transmembrane</keyword>
<dbReference type="EMBL" id="FOIS01000001">
    <property type="protein sequence ID" value="SEV84678.1"/>
    <property type="molecule type" value="Genomic_DNA"/>
</dbReference>
<feature type="transmembrane region" description="Helical" evidence="2">
    <location>
        <begin position="12"/>
        <end position="36"/>
    </location>
</feature>
<gene>
    <name evidence="3" type="ORF">SAMN05216285_0635</name>
</gene>
<keyword evidence="2" id="KW-1133">Transmembrane helix</keyword>
<feature type="compositionally biased region" description="Acidic residues" evidence="1">
    <location>
        <begin position="69"/>
        <end position="79"/>
    </location>
</feature>
<organism evidence="3 4">
    <name type="scientific">Natrinema salifodinae</name>
    <dbReference type="NCBI Taxonomy" id="1202768"/>
    <lineage>
        <taxon>Archaea</taxon>
        <taxon>Methanobacteriati</taxon>
        <taxon>Methanobacteriota</taxon>
        <taxon>Stenosarchaea group</taxon>
        <taxon>Halobacteria</taxon>
        <taxon>Halobacteriales</taxon>
        <taxon>Natrialbaceae</taxon>
        <taxon>Natrinema</taxon>
    </lineage>
</organism>
<proteinExistence type="predicted"/>
<keyword evidence="2" id="KW-0472">Membrane</keyword>
<keyword evidence="4" id="KW-1185">Reference proteome</keyword>
<dbReference type="RefSeq" id="WP_049989807.1">
    <property type="nucleotide sequence ID" value="NZ_FOIS01000001.1"/>
</dbReference>
<dbReference type="Proteomes" id="UP000183275">
    <property type="component" value="Unassembled WGS sequence"/>
</dbReference>
<dbReference type="AlphaFoldDB" id="A0A1I0M975"/>
<name>A0A1I0M975_9EURY</name>
<evidence type="ECO:0000313" key="3">
    <source>
        <dbReference type="EMBL" id="SEV84678.1"/>
    </source>
</evidence>
<sequence>MIDRDTVSDGPFEIASNAGFILLLLSGIGLLAGVAVVGRSPIAILAVGLYLLAIPCYVAIRLRIWDGEESDDDEADGNDSGDGPADSDRAAADCGGAETADSPDENDT</sequence>
<evidence type="ECO:0000313" key="4">
    <source>
        <dbReference type="Proteomes" id="UP000183275"/>
    </source>
</evidence>
<accession>A0A1I0M975</accession>
<dbReference type="STRING" id="1202768.SAMN05216285_0635"/>
<reference evidence="4" key="1">
    <citation type="submission" date="2016-10" db="EMBL/GenBank/DDBJ databases">
        <authorList>
            <person name="Varghese N."/>
        </authorList>
    </citation>
    <scope>NUCLEOTIDE SEQUENCE [LARGE SCALE GENOMIC DNA]</scope>
    <source>
        <strain evidence="4">CGMCC 1.12284</strain>
    </source>
</reference>